<proteinExistence type="predicted"/>
<sequence>MGVKFQANSLSSISILCSIILMLTFFTTPSLSTDNSTSSPYDFLEEFNIPRGILPQGATNYTFDNSTSKFTINLENACTYKIKDVTLKFNPTITGIITNNSISSFEGVHLKVIIEIPITKVSIEKDLVKFKAAGIIPINIPTILYKFSLPCLNLS</sequence>
<dbReference type="PANTHER" id="PTHR31676">
    <property type="entry name" value="T31J12.3 PROTEIN-RELATED"/>
    <property type="match status" value="1"/>
</dbReference>
<protein>
    <submittedName>
        <fullName evidence="1">Uncharacterized protein</fullName>
    </submittedName>
</protein>
<gene>
    <name evidence="1" type="ORF">Lalb_Chr20g0115141</name>
</gene>
<dbReference type="EMBL" id="WOCE01000020">
    <property type="protein sequence ID" value="KAE9591152.1"/>
    <property type="molecule type" value="Genomic_DNA"/>
</dbReference>
<evidence type="ECO:0000313" key="1">
    <source>
        <dbReference type="EMBL" id="KAE9591152.1"/>
    </source>
</evidence>
<dbReference type="Gene3D" id="2.30.240.10">
    <property type="entry name" value="At5g01610-like"/>
    <property type="match status" value="1"/>
</dbReference>
<reference evidence="2" key="1">
    <citation type="journal article" date="2020" name="Nat. Commun.">
        <title>Genome sequence of the cluster root forming white lupin.</title>
        <authorList>
            <person name="Hufnagel B."/>
            <person name="Marques A."/>
            <person name="Soriano A."/>
            <person name="Marques L."/>
            <person name="Divol F."/>
            <person name="Doumas P."/>
            <person name="Sallet E."/>
            <person name="Mancinotti D."/>
            <person name="Carrere S."/>
            <person name="Marande W."/>
            <person name="Arribat S."/>
            <person name="Keller J."/>
            <person name="Huneau C."/>
            <person name="Blein T."/>
            <person name="Aime D."/>
            <person name="Laguerre M."/>
            <person name="Taylor J."/>
            <person name="Schubert V."/>
            <person name="Nelson M."/>
            <person name="Geu-Flores F."/>
            <person name="Crespi M."/>
            <person name="Gallardo-Guerrero K."/>
            <person name="Delaux P.-M."/>
            <person name="Salse J."/>
            <person name="Berges H."/>
            <person name="Guyot R."/>
            <person name="Gouzy J."/>
            <person name="Peret B."/>
        </authorList>
    </citation>
    <scope>NUCLEOTIDE SEQUENCE [LARGE SCALE GENOMIC DNA]</scope>
    <source>
        <strain evidence="2">cv. Amiga</strain>
    </source>
</reference>
<dbReference type="InterPro" id="IPR007493">
    <property type="entry name" value="DUF538"/>
</dbReference>
<dbReference type="Pfam" id="PF04398">
    <property type="entry name" value="DUF538"/>
    <property type="match status" value="1"/>
</dbReference>
<accession>A0A6A5NEY0</accession>
<keyword evidence="2" id="KW-1185">Reference proteome</keyword>
<dbReference type="AlphaFoldDB" id="A0A6A5NEY0"/>
<comment type="caution">
    <text evidence="1">The sequence shown here is derived from an EMBL/GenBank/DDBJ whole genome shotgun (WGS) entry which is preliminary data.</text>
</comment>
<evidence type="ECO:0000313" key="2">
    <source>
        <dbReference type="Proteomes" id="UP000447434"/>
    </source>
</evidence>
<dbReference type="SUPFAM" id="SSF141562">
    <property type="entry name" value="At5g01610-like"/>
    <property type="match status" value="1"/>
</dbReference>
<organism evidence="1 2">
    <name type="scientific">Lupinus albus</name>
    <name type="common">White lupine</name>
    <name type="synonym">Lupinus termis</name>
    <dbReference type="NCBI Taxonomy" id="3870"/>
    <lineage>
        <taxon>Eukaryota</taxon>
        <taxon>Viridiplantae</taxon>
        <taxon>Streptophyta</taxon>
        <taxon>Embryophyta</taxon>
        <taxon>Tracheophyta</taxon>
        <taxon>Spermatophyta</taxon>
        <taxon>Magnoliopsida</taxon>
        <taxon>eudicotyledons</taxon>
        <taxon>Gunneridae</taxon>
        <taxon>Pentapetalae</taxon>
        <taxon>rosids</taxon>
        <taxon>fabids</taxon>
        <taxon>Fabales</taxon>
        <taxon>Fabaceae</taxon>
        <taxon>Papilionoideae</taxon>
        <taxon>50 kb inversion clade</taxon>
        <taxon>genistoids sensu lato</taxon>
        <taxon>core genistoids</taxon>
        <taxon>Genisteae</taxon>
        <taxon>Lupinus</taxon>
    </lineage>
</organism>
<dbReference type="PANTHER" id="PTHR31676:SF173">
    <property type="entry name" value="DUF538 DOMAIN-CONTAINING PROTEIN"/>
    <property type="match status" value="1"/>
</dbReference>
<dbReference type="Proteomes" id="UP000447434">
    <property type="component" value="Chromosome 20"/>
</dbReference>
<dbReference type="InterPro" id="IPR036758">
    <property type="entry name" value="At5g01610-like"/>
</dbReference>
<name>A0A6A5NEY0_LUPAL</name>